<sequence length="81" mass="8989">MQDNFHGWEDSNAKITHLWTGIQGETKDGKPFVGKVPGKENWYIAAGFNGGGMSFYFSCAEGLAGIVEGKTFEEIRRGWDD</sequence>
<feature type="domain" description="FAD dependent oxidoreductase" evidence="1">
    <location>
        <begin position="13"/>
        <end position="64"/>
    </location>
</feature>
<dbReference type="InterPro" id="IPR006076">
    <property type="entry name" value="FAD-dep_OxRdtase"/>
</dbReference>
<gene>
    <name evidence="2" type="ORF">D6C94_04126</name>
</gene>
<dbReference type="Pfam" id="PF01266">
    <property type="entry name" value="DAO"/>
    <property type="match status" value="1"/>
</dbReference>
<dbReference type="EMBL" id="QZBJ01000022">
    <property type="protein sequence ID" value="THY75410.1"/>
    <property type="molecule type" value="Genomic_DNA"/>
</dbReference>
<evidence type="ECO:0000259" key="1">
    <source>
        <dbReference type="Pfam" id="PF01266"/>
    </source>
</evidence>
<protein>
    <recommendedName>
        <fullName evidence="1">FAD dependent oxidoreductase domain-containing protein</fullName>
    </recommendedName>
</protein>
<dbReference type="Gene3D" id="3.50.50.60">
    <property type="entry name" value="FAD/NAD(P)-binding domain"/>
    <property type="match status" value="1"/>
</dbReference>
<evidence type="ECO:0000313" key="3">
    <source>
        <dbReference type="Proteomes" id="UP000305064"/>
    </source>
</evidence>
<dbReference type="InterPro" id="IPR036188">
    <property type="entry name" value="FAD/NAD-bd_sf"/>
</dbReference>
<comment type="caution">
    <text evidence="2">The sequence shown here is derived from an EMBL/GenBank/DDBJ whole genome shotgun (WGS) entry which is preliminary data.</text>
</comment>
<name>A0AB38M026_AURPU</name>
<proteinExistence type="predicted"/>
<dbReference type="Proteomes" id="UP000305064">
    <property type="component" value="Unassembled WGS sequence"/>
</dbReference>
<organism evidence="2 3">
    <name type="scientific">Aureobasidium pullulans</name>
    <name type="common">Black yeast</name>
    <name type="synonym">Pullularia pullulans</name>
    <dbReference type="NCBI Taxonomy" id="5580"/>
    <lineage>
        <taxon>Eukaryota</taxon>
        <taxon>Fungi</taxon>
        <taxon>Dikarya</taxon>
        <taxon>Ascomycota</taxon>
        <taxon>Pezizomycotina</taxon>
        <taxon>Dothideomycetes</taxon>
        <taxon>Dothideomycetidae</taxon>
        <taxon>Dothideales</taxon>
        <taxon>Saccotheciaceae</taxon>
        <taxon>Aureobasidium</taxon>
    </lineage>
</organism>
<dbReference type="Gene3D" id="3.30.9.10">
    <property type="entry name" value="D-Amino Acid Oxidase, subunit A, domain 2"/>
    <property type="match status" value="1"/>
</dbReference>
<dbReference type="AlphaFoldDB" id="A0AB38M026"/>
<evidence type="ECO:0000313" key="2">
    <source>
        <dbReference type="EMBL" id="THY75410.1"/>
    </source>
</evidence>
<accession>A0AB38M026</accession>
<reference evidence="2 3" key="1">
    <citation type="submission" date="2018-10" db="EMBL/GenBank/DDBJ databases">
        <title>Fifty Aureobasidium pullulans genomes reveal a recombining polyextremotolerant generalist.</title>
        <authorList>
            <person name="Gostincar C."/>
            <person name="Turk M."/>
            <person name="Zajc J."/>
            <person name="Gunde-Cimerman N."/>
        </authorList>
    </citation>
    <scope>NUCLEOTIDE SEQUENCE [LARGE SCALE GENOMIC DNA]</scope>
    <source>
        <strain evidence="2 3">EXF-4256</strain>
    </source>
</reference>